<evidence type="ECO:0008006" key="3">
    <source>
        <dbReference type="Google" id="ProtNLM"/>
    </source>
</evidence>
<organism evidence="1 2">
    <name type="scientific">Rhabdobacter roseus</name>
    <dbReference type="NCBI Taxonomy" id="1655419"/>
    <lineage>
        <taxon>Bacteria</taxon>
        <taxon>Pseudomonadati</taxon>
        <taxon>Bacteroidota</taxon>
        <taxon>Cytophagia</taxon>
        <taxon>Cytophagales</taxon>
        <taxon>Cytophagaceae</taxon>
        <taxon>Rhabdobacter</taxon>
    </lineage>
</organism>
<evidence type="ECO:0000313" key="1">
    <source>
        <dbReference type="EMBL" id="MBB5286656.1"/>
    </source>
</evidence>
<keyword evidence="2" id="KW-1185">Reference proteome</keyword>
<comment type="caution">
    <text evidence="1">The sequence shown here is derived from an EMBL/GenBank/DDBJ whole genome shotgun (WGS) entry which is preliminary data.</text>
</comment>
<dbReference type="RefSeq" id="WP_184178008.1">
    <property type="nucleotide sequence ID" value="NZ_JACHGF010000010.1"/>
</dbReference>
<dbReference type="EMBL" id="JACHGF010000010">
    <property type="protein sequence ID" value="MBB5286656.1"/>
    <property type="molecule type" value="Genomic_DNA"/>
</dbReference>
<sequence length="220" mass="25161">MRNKRGRYTAWTMRKRIMKRMIRLGLLLGLGPGCWGQEVPPQLIEQIAQYRAYLALVQKGYEIARVGLDRISDLKNGEYRLHKNHFDSLAIVKPTLRNAPMAQAIVGQARGTILLYWQLDGILSPVPYLSAAEKTHLKGVFDRLAWEAVDLLKRHEAVLTNGALRLSDDARIRILEQLHQATSANYRRARQVLESSRLLAAQRQGEQTETLNGRIWYGLH</sequence>
<reference evidence="1 2" key="1">
    <citation type="submission" date="2020-08" db="EMBL/GenBank/DDBJ databases">
        <title>Genomic Encyclopedia of Type Strains, Phase IV (KMG-IV): sequencing the most valuable type-strain genomes for metagenomic binning, comparative biology and taxonomic classification.</title>
        <authorList>
            <person name="Goeker M."/>
        </authorList>
    </citation>
    <scope>NUCLEOTIDE SEQUENCE [LARGE SCALE GENOMIC DNA]</scope>
    <source>
        <strain evidence="1 2">DSM 105074</strain>
    </source>
</reference>
<evidence type="ECO:0000313" key="2">
    <source>
        <dbReference type="Proteomes" id="UP000557307"/>
    </source>
</evidence>
<dbReference type="AlphaFoldDB" id="A0A840TQN7"/>
<name>A0A840TQN7_9BACT</name>
<protein>
    <recommendedName>
        <fullName evidence="3">TerB family tellurite resistance protein</fullName>
    </recommendedName>
</protein>
<gene>
    <name evidence="1" type="ORF">HNQ92_004817</name>
</gene>
<proteinExistence type="predicted"/>
<accession>A0A840TQN7</accession>
<dbReference type="Proteomes" id="UP000557307">
    <property type="component" value="Unassembled WGS sequence"/>
</dbReference>